<sequence length="132" mass="14316">MEPFFCSLNSLPFICNRGSDPLGLSVSFCLSHGSLHGHFSHGQGPCCRLLQSDESSNSDPTDTLKECVVEGQRYVEFVGGGCLSNSCAHMAAVSSVLLFSPLAGFAQTSAWMESTTMEETVIWEQHTVTLHR</sequence>
<dbReference type="EMBL" id="SRMA01025551">
    <property type="protein sequence ID" value="TRY93329.1"/>
    <property type="molecule type" value="Genomic_DNA"/>
</dbReference>
<dbReference type="AlphaFoldDB" id="A0A553QTN2"/>
<evidence type="ECO:0000313" key="2">
    <source>
        <dbReference type="Proteomes" id="UP000316079"/>
    </source>
</evidence>
<comment type="caution">
    <text evidence="1">The sequence shown here is derived from an EMBL/GenBank/DDBJ whole genome shotgun (WGS) entry which is preliminary data.</text>
</comment>
<accession>A0A553QTN2</accession>
<reference evidence="1 2" key="1">
    <citation type="journal article" date="2019" name="Sci. Data">
        <title>Hybrid genome assembly and annotation of Danionella translucida.</title>
        <authorList>
            <person name="Kadobianskyi M."/>
            <person name="Schulze L."/>
            <person name="Schuelke M."/>
            <person name="Judkewitz B."/>
        </authorList>
    </citation>
    <scope>NUCLEOTIDE SEQUENCE [LARGE SCALE GENOMIC DNA]</scope>
    <source>
        <strain evidence="1 2">Bolton</strain>
    </source>
</reference>
<protein>
    <submittedName>
        <fullName evidence="1">Uncharacterized protein</fullName>
    </submittedName>
</protein>
<gene>
    <name evidence="1" type="ORF">DNTS_021849</name>
</gene>
<dbReference type="Proteomes" id="UP000316079">
    <property type="component" value="Unassembled WGS sequence"/>
</dbReference>
<feature type="non-terminal residue" evidence="1">
    <location>
        <position position="132"/>
    </location>
</feature>
<evidence type="ECO:0000313" key="1">
    <source>
        <dbReference type="EMBL" id="TRY93329.1"/>
    </source>
</evidence>
<proteinExistence type="predicted"/>
<name>A0A553QTN2_9TELE</name>
<organism evidence="1 2">
    <name type="scientific">Danionella cerebrum</name>
    <dbReference type="NCBI Taxonomy" id="2873325"/>
    <lineage>
        <taxon>Eukaryota</taxon>
        <taxon>Metazoa</taxon>
        <taxon>Chordata</taxon>
        <taxon>Craniata</taxon>
        <taxon>Vertebrata</taxon>
        <taxon>Euteleostomi</taxon>
        <taxon>Actinopterygii</taxon>
        <taxon>Neopterygii</taxon>
        <taxon>Teleostei</taxon>
        <taxon>Ostariophysi</taxon>
        <taxon>Cypriniformes</taxon>
        <taxon>Danionidae</taxon>
        <taxon>Danioninae</taxon>
        <taxon>Danionella</taxon>
    </lineage>
</organism>
<keyword evidence="2" id="KW-1185">Reference proteome</keyword>